<evidence type="ECO:0000313" key="1">
    <source>
        <dbReference type="EMBL" id="PVH97827.1"/>
    </source>
</evidence>
<name>A0A2V1DI15_9PLEO</name>
<dbReference type="GO" id="GO:0032259">
    <property type="term" value="P:methylation"/>
    <property type="evidence" value="ECO:0007669"/>
    <property type="project" value="UniProtKB-KW"/>
</dbReference>
<dbReference type="SUPFAM" id="SSF53335">
    <property type="entry name" value="S-adenosyl-L-methionine-dependent methyltransferases"/>
    <property type="match status" value="1"/>
</dbReference>
<dbReference type="PANTHER" id="PTHR43591:SF50">
    <property type="entry name" value="METHYLTRANSFERASE DOMAIN-CONTAINING PROTEIN-RELATED"/>
    <property type="match status" value="1"/>
</dbReference>
<reference evidence="1 2" key="1">
    <citation type="journal article" date="2018" name="Sci. Rep.">
        <title>Comparative genomics provides insights into the lifestyle and reveals functional heterogeneity of dark septate endophytic fungi.</title>
        <authorList>
            <person name="Knapp D.G."/>
            <person name="Nemeth J.B."/>
            <person name="Barry K."/>
            <person name="Hainaut M."/>
            <person name="Henrissat B."/>
            <person name="Johnson J."/>
            <person name="Kuo A."/>
            <person name="Lim J.H.P."/>
            <person name="Lipzen A."/>
            <person name="Nolan M."/>
            <person name="Ohm R.A."/>
            <person name="Tamas L."/>
            <person name="Grigoriev I.V."/>
            <person name="Spatafora J.W."/>
            <person name="Nagy L.G."/>
            <person name="Kovacs G.M."/>
        </authorList>
    </citation>
    <scope>NUCLEOTIDE SEQUENCE [LARGE SCALE GENOMIC DNA]</scope>
    <source>
        <strain evidence="1 2">DSE2036</strain>
    </source>
</reference>
<accession>A0A2V1DI15</accession>
<dbReference type="STRING" id="97972.A0A2V1DI15"/>
<dbReference type="Gene3D" id="3.40.50.150">
    <property type="entry name" value="Vaccinia Virus protein VP39"/>
    <property type="match status" value="1"/>
</dbReference>
<keyword evidence="1" id="KW-0489">Methyltransferase</keyword>
<dbReference type="PANTHER" id="PTHR43591">
    <property type="entry name" value="METHYLTRANSFERASE"/>
    <property type="match status" value="1"/>
</dbReference>
<dbReference type="InterPro" id="IPR029063">
    <property type="entry name" value="SAM-dependent_MTases_sf"/>
</dbReference>
<dbReference type="OrthoDB" id="417697at2759"/>
<keyword evidence="2" id="KW-1185">Reference proteome</keyword>
<dbReference type="EMBL" id="KZ805427">
    <property type="protein sequence ID" value="PVH97827.1"/>
    <property type="molecule type" value="Genomic_DNA"/>
</dbReference>
<proteinExistence type="predicted"/>
<gene>
    <name evidence="1" type="ORF">DM02DRAFT_596960</name>
</gene>
<protein>
    <submittedName>
        <fullName evidence="1">S-adenosyl-L-methionine-dependent methyltransferase</fullName>
    </submittedName>
</protein>
<sequence>MTYDEPYWLGRASEEQQRLIKQHYIWTKNIGYLLPPSIPPTLPPTAKIADIGTGTGIWLSELSKASPPTYTFSGYDISPDQFLPSSTLPSNVTLTHGDFKKPFPTHLHGTYDVVNIRLVIISMGPGIWESTLRHVLALLKPGGAIVWTEGDFFVARGFRGAELASTPGHALTRAQEQLNATLTKRFGYNWPPKGWKALFEDAGLVRVEEDVVSTDRLGFYGDWGWCGVWGVGEYGEGRCWGGGGEEEGGRG</sequence>
<dbReference type="GO" id="GO:0008168">
    <property type="term" value="F:methyltransferase activity"/>
    <property type="evidence" value="ECO:0007669"/>
    <property type="project" value="UniProtKB-KW"/>
</dbReference>
<dbReference type="AlphaFoldDB" id="A0A2V1DI15"/>
<dbReference type="Proteomes" id="UP000244855">
    <property type="component" value="Unassembled WGS sequence"/>
</dbReference>
<organism evidence="1 2">
    <name type="scientific">Periconia macrospinosa</name>
    <dbReference type="NCBI Taxonomy" id="97972"/>
    <lineage>
        <taxon>Eukaryota</taxon>
        <taxon>Fungi</taxon>
        <taxon>Dikarya</taxon>
        <taxon>Ascomycota</taxon>
        <taxon>Pezizomycotina</taxon>
        <taxon>Dothideomycetes</taxon>
        <taxon>Pleosporomycetidae</taxon>
        <taxon>Pleosporales</taxon>
        <taxon>Massarineae</taxon>
        <taxon>Periconiaceae</taxon>
        <taxon>Periconia</taxon>
    </lineage>
</organism>
<evidence type="ECO:0000313" key="2">
    <source>
        <dbReference type="Proteomes" id="UP000244855"/>
    </source>
</evidence>
<dbReference type="Pfam" id="PF13489">
    <property type="entry name" value="Methyltransf_23"/>
    <property type="match status" value="1"/>
</dbReference>
<dbReference type="CDD" id="cd02440">
    <property type="entry name" value="AdoMet_MTases"/>
    <property type="match status" value="1"/>
</dbReference>
<keyword evidence="1" id="KW-0808">Transferase</keyword>